<organism evidence="1 2">
    <name type="scientific">Chlorobaculum tepidum (strain ATCC 49652 / DSM 12025 / NBRC 103806 / TLS)</name>
    <name type="common">Chlorobium tepidum</name>
    <dbReference type="NCBI Taxonomy" id="194439"/>
    <lineage>
        <taxon>Bacteria</taxon>
        <taxon>Pseudomonadati</taxon>
        <taxon>Chlorobiota</taxon>
        <taxon>Chlorobiia</taxon>
        <taxon>Chlorobiales</taxon>
        <taxon>Chlorobiaceae</taxon>
        <taxon>Chlorobaculum</taxon>
    </lineage>
</organism>
<evidence type="ECO:0000313" key="2">
    <source>
        <dbReference type="Proteomes" id="UP000001007"/>
    </source>
</evidence>
<dbReference type="HOGENOM" id="CLU_3116044_0_0_10"/>
<name>Q8KC64_CHLTE</name>
<dbReference type="EnsemblBacteria" id="AAM72787">
    <property type="protein sequence ID" value="AAM72787"/>
    <property type="gene ID" value="CT1562"/>
</dbReference>
<sequence>MVTRLTEFVIHYGIQVFLAGPGLDLPRNRFALFINPIKKTRKQVIDDISM</sequence>
<keyword evidence="2" id="KW-1185">Reference proteome</keyword>
<protein>
    <submittedName>
        <fullName evidence="1">Uncharacterized protein</fullName>
    </submittedName>
</protein>
<dbReference type="EMBL" id="AE006470">
    <property type="protein sequence ID" value="AAM72787.1"/>
    <property type="molecule type" value="Genomic_DNA"/>
</dbReference>
<dbReference type="KEGG" id="cte:CT1562"/>
<dbReference type="AlphaFoldDB" id="Q8KC64"/>
<dbReference type="Proteomes" id="UP000001007">
    <property type="component" value="Chromosome"/>
</dbReference>
<accession>Q8KC64</accession>
<reference evidence="1 2" key="1">
    <citation type="journal article" date="2002" name="Proc. Natl. Acad. Sci. U.S.A.">
        <title>The complete genome sequence of Chlorobium tepidum TLS, a photosynthetic, anaerobic, green-sulfur bacterium.</title>
        <authorList>
            <person name="Eisen J.A."/>
            <person name="Nelson K.E."/>
            <person name="Paulsen I.T."/>
            <person name="Heidelberg J.F."/>
            <person name="Wu M."/>
            <person name="Dodson R.J."/>
            <person name="Deboy R."/>
            <person name="Gwinn M.L."/>
            <person name="Nelson W.C."/>
            <person name="Haft D.H."/>
            <person name="Hickey E.K."/>
            <person name="Peterson J.D."/>
            <person name="Durkin A.S."/>
            <person name="Kolonay J.L."/>
            <person name="Yang F."/>
            <person name="Holt I."/>
            <person name="Umayam L.A."/>
            <person name="Mason T."/>
            <person name="Brenner M."/>
            <person name="Shea T.P."/>
            <person name="Parksey D."/>
            <person name="Nierman W.C."/>
            <person name="Feldblyum T.V."/>
            <person name="Hansen C.L."/>
            <person name="Craven M.B."/>
            <person name="Radune D."/>
            <person name="Vamathevan J."/>
            <person name="Khouri H."/>
            <person name="White O."/>
            <person name="Gruber T.M."/>
            <person name="Ketchum K.A."/>
            <person name="Venter J.C."/>
            <person name="Tettelin H."/>
            <person name="Bryant D.A."/>
            <person name="Fraser C.M."/>
        </authorList>
    </citation>
    <scope>NUCLEOTIDE SEQUENCE [LARGE SCALE GENOMIC DNA]</scope>
    <source>
        <strain evidence="2">ATCC 49652 / DSM 12025 / NBRC 103806 / TLS</strain>
    </source>
</reference>
<evidence type="ECO:0000313" key="1">
    <source>
        <dbReference type="EMBL" id="AAM72787.1"/>
    </source>
</evidence>
<dbReference type="STRING" id="194439.CT1562"/>
<gene>
    <name evidence="1" type="ordered locus">CT1562</name>
</gene>
<proteinExistence type="predicted"/>